<keyword evidence="3" id="KW-1185">Reference proteome</keyword>
<dbReference type="AlphaFoldDB" id="L0KUQ1"/>
<dbReference type="EMBL" id="CP003362">
    <property type="protein sequence ID" value="AGB48415.1"/>
    <property type="molecule type" value="Genomic_DNA"/>
</dbReference>
<dbReference type="KEGG" id="mhz:Metho_0127"/>
<keyword evidence="1" id="KW-0812">Transmembrane</keyword>
<name>L0KUQ1_METHD</name>
<organism evidence="2 3">
    <name type="scientific">Methanomethylovorans hollandica (strain DSM 15978 / NBRC 107637 / DMS1)</name>
    <dbReference type="NCBI Taxonomy" id="867904"/>
    <lineage>
        <taxon>Archaea</taxon>
        <taxon>Methanobacteriati</taxon>
        <taxon>Methanobacteriota</taxon>
        <taxon>Stenosarchaea group</taxon>
        <taxon>Methanomicrobia</taxon>
        <taxon>Methanosarcinales</taxon>
        <taxon>Methanosarcinaceae</taxon>
        <taxon>Methanomethylovorans</taxon>
    </lineage>
</organism>
<feature type="transmembrane region" description="Helical" evidence="1">
    <location>
        <begin position="328"/>
        <end position="347"/>
    </location>
</feature>
<dbReference type="STRING" id="867904.Metho_0127"/>
<accession>L0KUQ1</accession>
<keyword evidence="1" id="KW-1133">Transmembrane helix</keyword>
<gene>
    <name evidence="2" type="ordered locus">Metho_0127</name>
</gene>
<keyword evidence="1" id="KW-0472">Membrane</keyword>
<evidence type="ECO:0000313" key="2">
    <source>
        <dbReference type="EMBL" id="AGB48415.1"/>
    </source>
</evidence>
<reference evidence="3" key="1">
    <citation type="submission" date="2012-02" db="EMBL/GenBank/DDBJ databases">
        <title>Complete sequence of chromosome of Methanomethylovorans hollandica DSM 15978.</title>
        <authorList>
            <person name="Lucas S."/>
            <person name="Copeland A."/>
            <person name="Lapidus A."/>
            <person name="Glavina del Rio T."/>
            <person name="Dalin E."/>
            <person name="Tice H."/>
            <person name="Bruce D."/>
            <person name="Goodwin L."/>
            <person name="Pitluck S."/>
            <person name="Peters L."/>
            <person name="Mikhailova N."/>
            <person name="Held B."/>
            <person name="Kyrpides N."/>
            <person name="Mavromatis K."/>
            <person name="Ivanova N."/>
            <person name="Brettin T."/>
            <person name="Detter J.C."/>
            <person name="Han C."/>
            <person name="Larimer F."/>
            <person name="Land M."/>
            <person name="Hauser L."/>
            <person name="Markowitz V."/>
            <person name="Cheng J.-F."/>
            <person name="Hugenholtz P."/>
            <person name="Woyke T."/>
            <person name="Wu D."/>
            <person name="Spring S."/>
            <person name="Schroeder M."/>
            <person name="Brambilla E."/>
            <person name="Klenk H.-P."/>
            <person name="Eisen J.A."/>
        </authorList>
    </citation>
    <scope>NUCLEOTIDE SEQUENCE [LARGE SCALE GENOMIC DNA]</scope>
    <source>
        <strain evidence="3">DSM 15978 / NBRC 107637 / DMS1</strain>
    </source>
</reference>
<evidence type="ECO:0000313" key="3">
    <source>
        <dbReference type="Proteomes" id="UP000010866"/>
    </source>
</evidence>
<evidence type="ECO:0000256" key="1">
    <source>
        <dbReference type="SAM" id="Phobius"/>
    </source>
</evidence>
<sequence precursor="true">MRLIPFLTVIFFFVTLIVPAAATEQARITDMFANGDVCEVTIGFSDDLHNVTLRYDLMLNDRSIDSKVVELGYVPTGNVTRIVFWDSYLEKNLYVFEVSVFVDGKLADSRQTEFIYGNQALLEFKVAGFNSDNKRAAVVISPNNIYSPSIVDLTFEIFEENELLYSATFMDVPVIQAMEKNIKWPVLLDNGRKYVTVLKVRSHGSDITSAYISIFMAEQDVEIMADDVELDEYGASITLKGMSQVPFYGKVGVTLSNNATNIYFEEESDVLTLNKEDTVGFLWEDIPPGNYTVEIRVINNEGKILDSYETAVRIRELPPVPPEQTKGLPGPGVIGNIAALLAVFFLLRINRR</sequence>
<dbReference type="HOGENOM" id="CLU_665009_0_0_2"/>
<protein>
    <submittedName>
        <fullName evidence="2">Uncharacterized protein</fullName>
    </submittedName>
</protein>
<dbReference type="Proteomes" id="UP000010866">
    <property type="component" value="Chromosome"/>
</dbReference>
<proteinExistence type="predicted"/>